<dbReference type="Pfam" id="PF02515">
    <property type="entry name" value="CoA_transf_3"/>
    <property type="match status" value="1"/>
</dbReference>
<evidence type="ECO:0000313" key="2">
    <source>
        <dbReference type="Proteomes" id="UP000000841"/>
    </source>
</evidence>
<dbReference type="EMBL" id="CP001683">
    <property type="protein sequence ID" value="ACU96885.1"/>
    <property type="molecule type" value="Genomic_DNA"/>
</dbReference>
<dbReference type="eggNOG" id="COG1804">
    <property type="taxonomic scope" value="Bacteria"/>
</dbReference>
<dbReference type="KEGG" id="svi:Svir_18620"/>
<gene>
    <name evidence="1" type="ordered locus">Svir_18620</name>
</gene>
<dbReference type="AlphaFoldDB" id="C7MUA6"/>
<organism evidence="1 2">
    <name type="scientific">Saccharomonospora viridis (strain ATCC 15386 / DSM 43017 / JCM 3036 / CCUG 5913 / NBRC 12207 / NCIMB 9602 / P101)</name>
    <name type="common">Thermoactinomyces viridis</name>
    <dbReference type="NCBI Taxonomy" id="471857"/>
    <lineage>
        <taxon>Bacteria</taxon>
        <taxon>Bacillati</taxon>
        <taxon>Actinomycetota</taxon>
        <taxon>Actinomycetes</taxon>
        <taxon>Pseudonocardiales</taxon>
        <taxon>Pseudonocardiaceae</taxon>
        <taxon>Saccharomonospora</taxon>
    </lineage>
</organism>
<dbReference type="Gene3D" id="3.40.50.10540">
    <property type="entry name" value="Crotonobetainyl-coa:carnitine coa-transferase, domain 1"/>
    <property type="match status" value="1"/>
</dbReference>
<dbReference type="GO" id="GO:0003824">
    <property type="term" value="F:catalytic activity"/>
    <property type="evidence" value="ECO:0007669"/>
    <property type="project" value="InterPro"/>
</dbReference>
<accession>C7MUA6</accession>
<evidence type="ECO:0008006" key="3">
    <source>
        <dbReference type="Google" id="ProtNLM"/>
    </source>
</evidence>
<protein>
    <recommendedName>
        <fullName evidence="3">Acyl-CoA transferase/carnitine dehydratase</fullName>
    </recommendedName>
</protein>
<dbReference type="HOGENOM" id="CLU_2169248_0_0_11"/>
<sequence length="110" mass="11863">MSSGPATQGGEVHSHVFVVDDVAQAAIAPIYTAADVMADPQFQALGSIVSLPDDELGQVRMQNVLFRLSETPGKIRSTGAPLGAHTDEVLKRYGVTEEQFDELRRKGVIR</sequence>
<dbReference type="InterPro" id="IPR003673">
    <property type="entry name" value="CoA-Trfase_fam_III"/>
</dbReference>
<name>C7MUA6_SACVD</name>
<dbReference type="STRING" id="471857.Svir_18620"/>
<keyword evidence="2" id="KW-1185">Reference proteome</keyword>
<dbReference type="InterPro" id="IPR023606">
    <property type="entry name" value="CoA-Trfase_III_dom_1_sf"/>
</dbReference>
<proteinExistence type="predicted"/>
<reference evidence="1 2" key="1">
    <citation type="journal article" date="2009" name="Stand. Genomic Sci.">
        <title>Complete genome sequence of Saccharomonospora viridis type strain (P101).</title>
        <authorList>
            <person name="Pati A."/>
            <person name="Sikorski J."/>
            <person name="Nolan M."/>
            <person name="Lapidus A."/>
            <person name="Copeland A."/>
            <person name="Glavina Del Rio T."/>
            <person name="Lucas S."/>
            <person name="Chen F."/>
            <person name="Tice H."/>
            <person name="Pitluck S."/>
            <person name="Cheng J.F."/>
            <person name="Chertkov O."/>
            <person name="Brettin T."/>
            <person name="Han C."/>
            <person name="Detter J.C."/>
            <person name="Kuske C."/>
            <person name="Bruce D."/>
            <person name="Goodwin L."/>
            <person name="Chain P."/>
            <person name="D'haeseleer P."/>
            <person name="Chen A."/>
            <person name="Palaniappan K."/>
            <person name="Ivanova N."/>
            <person name="Mavromatis K."/>
            <person name="Mikhailova N."/>
            <person name="Rohde M."/>
            <person name="Tindall B.J."/>
            <person name="Goker M."/>
            <person name="Bristow J."/>
            <person name="Eisen J.A."/>
            <person name="Markowitz V."/>
            <person name="Hugenholtz P."/>
            <person name="Kyrpides N.C."/>
            <person name="Klenk H.P."/>
        </authorList>
    </citation>
    <scope>NUCLEOTIDE SEQUENCE [LARGE SCALE GENOMIC DNA]</scope>
    <source>
        <strain evidence="2">ATCC 15386 / DSM 43017 / JCM 3036 / NBRC 12207 / P101</strain>
    </source>
</reference>
<dbReference type="SUPFAM" id="SSF89796">
    <property type="entry name" value="CoA-transferase family III (CaiB/BaiF)"/>
    <property type="match status" value="1"/>
</dbReference>
<dbReference type="Proteomes" id="UP000000841">
    <property type="component" value="Chromosome"/>
</dbReference>
<evidence type="ECO:0000313" key="1">
    <source>
        <dbReference type="EMBL" id="ACU96885.1"/>
    </source>
</evidence>